<evidence type="ECO:0000256" key="1">
    <source>
        <dbReference type="SAM" id="MobiDB-lite"/>
    </source>
</evidence>
<keyword evidence="3" id="KW-1185">Reference proteome</keyword>
<proteinExistence type="predicted"/>
<dbReference type="AlphaFoldDB" id="A0ABD0U1T3"/>
<feature type="compositionally biased region" description="Acidic residues" evidence="1">
    <location>
        <begin position="499"/>
        <end position="508"/>
    </location>
</feature>
<organism evidence="2 3">
    <name type="scientific">Dendrobium thyrsiflorum</name>
    <name type="common">Pinecone-like raceme dendrobium</name>
    <name type="synonym">Orchid</name>
    <dbReference type="NCBI Taxonomy" id="117978"/>
    <lineage>
        <taxon>Eukaryota</taxon>
        <taxon>Viridiplantae</taxon>
        <taxon>Streptophyta</taxon>
        <taxon>Embryophyta</taxon>
        <taxon>Tracheophyta</taxon>
        <taxon>Spermatophyta</taxon>
        <taxon>Magnoliopsida</taxon>
        <taxon>Liliopsida</taxon>
        <taxon>Asparagales</taxon>
        <taxon>Orchidaceae</taxon>
        <taxon>Epidendroideae</taxon>
        <taxon>Malaxideae</taxon>
        <taxon>Dendrobiinae</taxon>
        <taxon>Dendrobium</taxon>
    </lineage>
</organism>
<dbReference type="EMBL" id="JANQDX010000018">
    <property type="protein sequence ID" value="KAL0905902.1"/>
    <property type="molecule type" value="Genomic_DNA"/>
</dbReference>
<feature type="region of interest" description="Disordered" evidence="1">
    <location>
        <begin position="1"/>
        <end position="57"/>
    </location>
</feature>
<feature type="compositionally biased region" description="Polar residues" evidence="1">
    <location>
        <begin position="1"/>
        <end position="15"/>
    </location>
</feature>
<name>A0ABD0U1T3_DENTH</name>
<feature type="region of interest" description="Disordered" evidence="1">
    <location>
        <begin position="490"/>
        <end position="525"/>
    </location>
</feature>
<protein>
    <recommendedName>
        <fullName evidence="4">Transposase</fullName>
    </recommendedName>
</protein>
<evidence type="ECO:0000313" key="3">
    <source>
        <dbReference type="Proteomes" id="UP001552299"/>
    </source>
</evidence>
<comment type="caution">
    <text evidence="2">The sequence shown here is derived from an EMBL/GenBank/DDBJ whole genome shotgun (WGS) entry which is preliminary data.</text>
</comment>
<sequence>MENIGQTSNQRSGTDLSFGRRISDNLSGGAPEAPPSSTGIKKQDKMPKDGDRKRSHGAIDDVVSTITSDGLAVISKKLHIPNEVLIIAPKKSDRVHAPPSGFIAVYEMTLRSGLRFPPLPELLRIFEACGVFLPQFLCRAITIMVGLAVFFRERGAILTVEYLSKMCKFTSDTHGRVSCRNNKKWLDFSTRDPSKNWSSSFFFVKNEWNLPEKWGRLKELLDSPNIGEQELLKILNFPDIESLQHELRYISGRVTEEFLFKVGISIQAGRSHASQLKKSEKTPEVKFNVLKRSASHSLEGQKISDPSLLKKRQTNDKVIMPRDGSRYKEVVRPPTIDTVFLDSDSGDQNSKIHIPEDVLKHICIGRRRTNEIMIQKMDLESRFESILDNWNDEFKNALEKENNKLQDHLQKSETTTLDIETISLRAVEEFKKPATYRREIQRLTQEAYEKLFNVEVKDLERQSLEEGFTRGFLKGVRLVHRKTGVDIEGLTLSQVSEDPPADSGDDIESELKKGFSSDNDDVEIS</sequence>
<evidence type="ECO:0008006" key="4">
    <source>
        <dbReference type="Google" id="ProtNLM"/>
    </source>
</evidence>
<accession>A0ABD0U1T3</accession>
<feature type="compositionally biased region" description="Basic and acidic residues" evidence="1">
    <location>
        <begin position="41"/>
        <end position="52"/>
    </location>
</feature>
<reference evidence="2 3" key="1">
    <citation type="journal article" date="2024" name="Plant Biotechnol. J.">
        <title>Dendrobium thyrsiflorum genome and its molecular insights into genes involved in important horticultural traits.</title>
        <authorList>
            <person name="Chen B."/>
            <person name="Wang J.Y."/>
            <person name="Zheng P.J."/>
            <person name="Li K.L."/>
            <person name="Liang Y.M."/>
            <person name="Chen X.F."/>
            <person name="Zhang C."/>
            <person name="Zhao X."/>
            <person name="He X."/>
            <person name="Zhang G.Q."/>
            <person name="Liu Z.J."/>
            <person name="Xu Q."/>
        </authorList>
    </citation>
    <scope>NUCLEOTIDE SEQUENCE [LARGE SCALE GENOMIC DNA]</scope>
    <source>
        <strain evidence="2">GZMU011</strain>
    </source>
</reference>
<dbReference type="Proteomes" id="UP001552299">
    <property type="component" value="Unassembled WGS sequence"/>
</dbReference>
<evidence type="ECO:0000313" key="2">
    <source>
        <dbReference type="EMBL" id="KAL0905902.1"/>
    </source>
</evidence>
<gene>
    <name evidence="2" type="ORF">M5K25_024350</name>
</gene>